<accession>A0A8T2SIS0</accession>
<dbReference type="PANTHER" id="PTHR33103:SF19">
    <property type="entry name" value="OS09G0544700 PROTEIN"/>
    <property type="match status" value="1"/>
</dbReference>
<dbReference type="Pfam" id="PF05056">
    <property type="entry name" value="DUF674"/>
    <property type="match status" value="1"/>
</dbReference>
<dbReference type="Proteomes" id="UP000825935">
    <property type="component" value="Chromosome 19"/>
</dbReference>
<evidence type="ECO:0000313" key="2">
    <source>
        <dbReference type="Proteomes" id="UP000825935"/>
    </source>
</evidence>
<dbReference type="PANTHER" id="PTHR33103">
    <property type="entry name" value="OS01G0153900 PROTEIN"/>
    <property type="match status" value="1"/>
</dbReference>
<dbReference type="OMA" id="MDAGYMQ"/>
<sequence>MEVGDRDLSVRLLVSKEKRKIIYMEVGSDVVDILLGFLQLPISSAIGLFAFSDDTDRLEPCTLFNLFRSLQKMNPSTSLVEKQELLVPPCPPLLTRLCSLSTATEMKTLSLPAMVYSCSACRSMSRVSDTSGSRCKQCGRDTMTSGITLDIAARDNASLPTKGFVQDNLIFIISDDLNIMPASTIESIMLLNKNGVKSLSDLYSIESKVSSEQVLELLKASFPRSTVLNDVFKGVVRSFSTV</sequence>
<comment type="caution">
    <text evidence="1">The sequence shown here is derived from an EMBL/GenBank/DDBJ whole genome shotgun (WGS) entry which is preliminary data.</text>
</comment>
<dbReference type="EMBL" id="CM035424">
    <property type="protein sequence ID" value="KAH7352076.1"/>
    <property type="molecule type" value="Genomic_DNA"/>
</dbReference>
<dbReference type="OrthoDB" id="2014278at2759"/>
<reference evidence="1" key="1">
    <citation type="submission" date="2021-08" db="EMBL/GenBank/DDBJ databases">
        <title>WGS assembly of Ceratopteris richardii.</title>
        <authorList>
            <person name="Marchant D.B."/>
            <person name="Chen G."/>
            <person name="Jenkins J."/>
            <person name="Shu S."/>
            <person name="Leebens-Mack J."/>
            <person name="Grimwood J."/>
            <person name="Schmutz J."/>
            <person name="Soltis P."/>
            <person name="Soltis D."/>
            <person name="Chen Z.-H."/>
        </authorList>
    </citation>
    <scope>NUCLEOTIDE SEQUENCE</scope>
    <source>
        <strain evidence="1">Whitten #5841</strain>
        <tissue evidence="1">Leaf</tissue>
    </source>
</reference>
<organism evidence="1 2">
    <name type="scientific">Ceratopteris richardii</name>
    <name type="common">Triangle waterfern</name>
    <dbReference type="NCBI Taxonomy" id="49495"/>
    <lineage>
        <taxon>Eukaryota</taxon>
        <taxon>Viridiplantae</taxon>
        <taxon>Streptophyta</taxon>
        <taxon>Embryophyta</taxon>
        <taxon>Tracheophyta</taxon>
        <taxon>Polypodiopsida</taxon>
        <taxon>Polypodiidae</taxon>
        <taxon>Polypodiales</taxon>
        <taxon>Pteridineae</taxon>
        <taxon>Pteridaceae</taxon>
        <taxon>Parkerioideae</taxon>
        <taxon>Ceratopteris</taxon>
    </lineage>
</organism>
<proteinExistence type="predicted"/>
<dbReference type="InterPro" id="IPR007750">
    <property type="entry name" value="DUF674"/>
</dbReference>
<name>A0A8T2SIS0_CERRI</name>
<evidence type="ECO:0000313" key="1">
    <source>
        <dbReference type="EMBL" id="KAH7352076.1"/>
    </source>
</evidence>
<dbReference type="AlphaFoldDB" id="A0A8T2SIS0"/>
<protein>
    <submittedName>
        <fullName evidence="1">Uncharacterized protein</fullName>
    </submittedName>
</protein>
<keyword evidence="2" id="KW-1185">Reference proteome</keyword>
<gene>
    <name evidence="1" type="ORF">KP509_19G028700</name>
</gene>